<protein>
    <recommendedName>
        <fullName evidence="4">Probable multidrug resistance protein NorM</fullName>
    </recommendedName>
    <alternativeName>
        <fullName evidence="12">Multidrug-efflux transporter</fullName>
    </alternativeName>
</protein>
<feature type="transmembrane region" description="Helical" evidence="13">
    <location>
        <begin position="419"/>
        <end position="441"/>
    </location>
</feature>
<evidence type="ECO:0000313" key="15">
    <source>
        <dbReference type="Proteomes" id="UP000632659"/>
    </source>
</evidence>
<feature type="transmembrane region" description="Helical" evidence="13">
    <location>
        <begin position="169"/>
        <end position="190"/>
    </location>
</feature>
<proteinExistence type="inferred from homology"/>
<evidence type="ECO:0000313" key="14">
    <source>
        <dbReference type="EMBL" id="MBC8611930.1"/>
    </source>
</evidence>
<evidence type="ECO:0000256" key="1">
    <source>
        <dbReference type="ARBA" id="ARBA00003408"/>
    </source>
</evidence>
<dbReference type="PANTHER" id="PTHR43298">
    <property type="entry name" value="MULTIDRUG RESISTANCE PROTEIN NORM-RELATED"/>
    <property type="match status" value="1"/>
</dbReference>
<feature type="transmembrane region" description="Helical" evidence="13">
    <location>
        <begin position="313"/>
        <end position="340"/>
    </location>
</feature>
<keyword evidence="10" id="KW-0406">Ion transport</keyword>
<feature type="transmembrane region" description="Helical" evidence="13">
    <location>
        <begin position="137"/>
        <end position="162"/>
    </location>
</feature>
<keyword evidence="8 13" id="KW-0812">Transmembrane</keyword>
<feature type="transmembrane region" description="Helical" evidence="13">
    <location>
        <begin position="281"/>
        <end position="301"/>
    </location>
</feature>
<gene>
    <name evidence="14" type="ORF">H8702_12600</name>
</gene>
<feature type="transmembrane region" description="Helical" evidence="13">
    <location>
        <begin position="360"/>
        <end position="380"/>
    </location>
</feature>
<dbReference type="CDD" id="cd13138">
    <property type="entry name" value="MATE_yoeA_like"/>
    <property type="match status" value="1"/>
</dbReference>
<feature type="transmembrane region" description="Helical" evidence="13">
    <location>
        <begin position="96"/>
        <end position="117"/>
    </location>
</feature>
<dbReference type="EMBL" id="JACRTL010000009">
    <property type="protein sequence ID" value="MBC8611930.1"/>
    <property type="molecule type" value="Genomic_DNA"/>
</dbReference>
<evidence type="ECO:0000256" key="4">
    <source>
        <dbReference type="ARBA" id="ARBA00020268"/>
    </source>
</evidence>
<dbReference type="GO" id="GO:0006811">
    <property type="term" value="P:monoatomic ion transport"/>
    <property type="evidence" value="ECO:0007669"/>
    <property type="project" value="UniProtKB-KW"/>
</dbReference>
<dbReference type="Pfam" id="PF01554">
    <property type="entry name" value="MatE"/>
    <property type="match status" value="2"/>
</dbReference>
<comment type="caution">
    <text evidence="14">The sequence shown here is derived from an EMBL/GenBank/DDBJ whole genome shotgun (WGS) entry which is preliminary data.</text>
</comment>
<feature type="transmembrane region" description="Helical" evidence="13">
    <location>
        <begin position="64"/>
        <end position="84"/>
    </location>
</feature>
<dbReference type="RefSeq" id="WP_187536822.1">
    <property type="nucleotide sequence ID" value="NZ_JACRTL010000009.1"/>
</dbReference>
<evidence type="ECO:0000256" key="10">
    <source>
        <dbReference type="ARBA" id="ARBA00023065"/>
    </source>
</evidence>
<keyword evidence="15" id="KW-1185">Reference proteome</keyword>
<dbReference type="GO" id="GO:0005886">
    <property type="term" value="C:plasma membrane"/>
    <property type="evidence" value="ECO:0007669"/>
    <property type="project" value="UniProtKB-SubCell"/>
</dbReference>
<feature type="transmembrane region" description="Helical" evidence="13">
    <location>
        <begin position="196"/>
        <end position="217"/>
    </location>
</feature>
<organism evidence="14 15">
    <name type="scientific">Massiliimalia timonensis</name>
    <dbReference type="NCBI Taxonomy" id="1987501"/>
    <lineage>
        <taxon>Bacteria</taxon>
        <taxon>Bacillati</taxon>
        <taxon>Bacillota</taxon>
        <taxon>Clostridia</taxon>
        <taxon>Eubacteriales</taxon>
        <taxon>Oscillospiraceae</taxon>
        <taxon>Massiliimalia</taxon>
    </lineage>
</organism>
<dbReference type="NCBIfam" id="TIGR00797">
    <property type="entry name" value="matE"/>
    <property type="match status" value="1"/>
</dbReference>
<evidence type="ECO:0000256" key="3">
    <source>
        <dbReference type="ARBA" id="ARBA00010199"/>
    </source>
</evidence>
<dbReference type="Proteomes" id="UP000632659">
    <property type="component" value="Unassembled WGS sequence"/>
</dbReference>
<dbReference type="PIRSF" id="PIRSF006603">
    <property type="entry name" value="DinF"/>
    <property type="match status" value="1"/>
</dbReference>
<sequence>MKRSYEIDMCNGPLLGKLLRFAIPLMFSSILQLLFNAADIVVVGQFTGSQALAAVGSTSSLNNLIINIFMGLSIGSNVIMAQDYGAQHWDEVHDDVHTSMLLSAVSGVILIFLGILLAEPMLQLMGTPDDVLDQSVLYMRIIFVGMPAFMIYNFGAALLRAVGDTRRPLIFLLLAGVLNVLLNLFFVIVWNMGVAGVALATIISQALSAALVVMCLIQDHGYYHLSIRELRIKKKKFLSIVRVGLPAGIQGAVFGISNVTVQSSVNSFGSLVMAGHTASSNIQGFVYNAMCAFYQASLSFTSQNVGAQKPKRVLAVLGRCMACTSAVGLVLGGLAVLFGPQLLSIYSPDPDIVPFGMQNLYVLCLTYYLCGMMDVACGAIRGLGYSVTPTIVSLAGACGVRVLWIYTAFAANRSLFMLYLSYPVSWAVALLGHLICFIIFFHRWKKKAGTVSPQESKGSSNI</sequence>
<comment type="function">
    <text evidence="1">Multidrug efflux pump.</text>
</comment>
<feature type="transmembrane region" description="Helical" evidence="13">
    <location>
        <begin position="237"/>
        <end position="261"/>
    </location>
</feature>
<keyword evidence="9 13" id="KW-1133">Transmembrane helix</keyword>
<feature type="transmembrane region" description="Helical" evidence="13">
    <location>
        <begin position="21"/>
        <end position="44"/>
    </location>
</feature>
<evidence type="ECO:0000256" key="5">
    <source>
        <dbReference type="ARBA" id="ARBA00022448"/>
    </source>
</evidence>
<keyword evidence="7" id="KW-1003">Cell membrane</keyword>
<dbReference type="InterPro" id="IPR002528">
    <property type="entry name" value="MATE_fam"/>
</dbReference>
<keyword evidence="6" id="KW-0050">Antiport</keyword>
<evidence type="ECO:0000256" key="12">
    <source>
        <dbReference type="ARBA" id="ARBA00031636"/>
    </source>
</evidence>
<keyword evidence="5" id="KW-0813">Transport</keyword>
<dbReference type="GO" id="GO:0042910">
    <property type="term" value="F:xenobiotic transmembrane transporter activity"/>
    <property type="evidence" value="ECO:0007669"/>
    <property type="project" value="InterPro"/>
</dbReference>
<name>A0A8J6PLQ8_9FIRM</name>
<dbReference type="PANTHER" id="PTHR43298:SF2">
    <property type="entry name" value="FMN_FAD EXPORTER YEEO-RELATED"/>
    <property type="match status" value="1"/>
</dbReference>
<evidence type="ECO:0000256" key="9">
    <source>
        <dbReference type="ARBA" id="ARBA00022989"/>
    </source>
</evidence>
<reference evidence="14" key="1">
    <citation type="submission" date="2020-08" db="EMBL/GenBank/DDBJ databases">
        <title>Genome public.</title>
        <authorList>
            <person name="Liu C."/>
            <person name="Sun Q."/>
        </authorList>
    </citation>
    <scope>NUCLEOTIDE SEQUENCE</scope>
    <source>
        <strain evidence="14">NSJ-15</strain>
    </source>
</reference>
<dbReference type="GO" id="GO:0015297">
    <property type="term" value="F:antiporter activity"/>
    <property type="evidence" value="ECO:0007669"/>
    <property type="project" value="UniProtKB-KW"/>
</dbReference>
<evidence type="ECO:0000256" key="6">
    <source>
        <dbReference type="ARBA" id="ARBA00022449"/>
    </source>
</evidence>
<comment type="subcellular location">
    <subcellularLocation>
        <location evidence="2">Cell membrane</location>
        <topology evidence="2">Multi-pass membrane protein</topology>
    </subcellularLocation>
</comment>
<evidence type="ECO:0000256" key="13">
    <source>
        <dbReference type="SAM" id="Phobius"/>
    </source>
</evidence>
<dbReference type="InterPro" id="IPR050222">
    <property type="entry name" value="MATE_MdtK"/>
</dbReference>
<feature type="transmembrane region" description="Helical" evidence="13">
    <location>
        <begin position="387"/>
        <end position="407"/>
    </location>
</feature>
<dbReference type="InterPro" id="IPR048279">
    <property type="entry name" value="MdtK-like"/>
</dbReference>
<evidence type="ECO:0000256" key="7">
    <source>
        <dbReference type="ARBA" id="ARBA00022475"/>
    </source>
</evidence>
<accession>A0A8J6PLQ8</accession>
<evidence type="ECO:0000256" key="8">
    <source>
        <dbReference type="ARBA" id="ARBA00022692"/>
    </source>
</evidence>
<comment type="similarity">
    <text evidence="3">Belongs to the multi antimicrobial extrusion (MATE) (TC 2.A.66.1) family.</text>
</comment>
<evidence type="ECO:0000256" key="11">
    <source>
        <dbReference type="ARBA" id="ARBA00023136"/>
    </source>
</evidence>
<keyword evidence="11 13" id="KW-0472">Membrane</keyword>
<evidence type="ECO:0000256" key="2">
    <source>
        <dbReference type="ARBA" id="ARBA00004651"/>
    </source>
</evidence>
<dbReference type="AlphaFoldDB" id="A0A8J6PLQ8"/>